<dbReference type="OrthoDB" id="3784857at2759"/>
<dbReference type="Proteomes" id="UP000800082">
    <property type="component" value="Unassembled WGS sequence"/>
</dbReference>
<dbReference type="EMBL" id="ML978974">
    <property type="protein sequence ID" value="KAF1926994.1"/>
    <property type="molecule type" value="Genomic_DNA"/>
</dbReference>
<gene>
    <name evidence="1" type="ORF">M421DRAFT_394810</name>
</gene>
<name>A0A6A5RJ48_9PLEO</name>
<keyword evidence="2" id="KW-1185">Reference proteome</keyword>
<dbReference type="AlphaFoldDB" id="A0A6A5RJ48"/>
<proteinExistence type="predicted"/>
<accession>A0A6A5RJ48</accession>
<protein>
    <submittedName>
        <fullName evidence="1">Uncharacterized protein</fullName>
    </submittedName>
</protein>
<dbReference type="RefSeq" id="XP_033447246.1">
    <property type="nucleotide sequence ID" value="XM_033590074.1"/>
</dbReference>
<dbReference type="GeneID" id="54347729"/>
<reference evidence="1" key="1">
    <citation type="journal article" date="2020" name="Stud. Mycol.">
        <title>101 Dothideomycetes genomes: a test case for predicting lifestyles and emergence of pathogens.</title>
        <authorList>
            <person name="Haridas S."/>
            <person name="Albert R."/>
            <person name="Binder M."/>
            <person name="Bloem J."/>
            <person name="Labutti K."/>
            <person name="Salamov A."/>
            <person name="Andreopoulos B."/>
            <person name="Baker S."/>
            <person name="Barry K."/>
            <person name="Bills G."/>
            <person name="Bluhm B."/>
            <person name="Cannon C."/>
            <person name="Castanera R."/>
            <person name="Culley D."/>
            <person name="Daum C."/>
            <person name="Ezra D."/>
            <person name="Gonzalez J."/>
            <person name="Henrissat B."/>
            <person name="Kuo A."/>
            <person name="Liang C."/>
            <person name="Lipzen A."/>
            <person name="Lutzoni F."/>
            <person name="Magnuson J."/>
            <person name="Mondo S."/>
            <person name="Nolan M."/>
            <person name="Ohm R."/>
            <person name="Pangilinan J."/>
            <person name="Park H.-J."/>
            <person name="Ramirez L."/>
            <person name="Alfaro M."/>
            <person name="Sun H."/>
            <person name="Tritt A."/>
            <person name="Yoshinaga Y."/>
            <person name="Zwiers L.-H."/>
            <person name="Turgeon B."/>
            <person name="Goodwin S."/>
            <person name="Spatafora J."/>
            <person name="Crous P."/>
            <person name="Grigoriev I."/>
        </authorList>
    </citation>
    <scope>NUCLEOTIDE SEQUENCE</scope>
    <source>
        <strain evidence="1">CBS 183.55</strain>
    </source>
</reference>
<evidence type="ECO:0000313" key="2">
    <source>
        <dbReference type="Proteomes" id="UP000800082"/>
    </source>
</evidence>
<sequence>MIPTRRMLHGQYPVGVGDDLVDSISCGLSRSGIYLSHAEIQQNVVELETYWEGYDGSDENLLMTRLKNKLAKDKELGGTQGLYRSRRQFYVFCHAARHNRSVDLAKALLRFLERNSEDIHDEEKDILVTEWCHGLLQLRSLVDNDKWHRVLQKVARCGPPMFEELRMPGERRSLVEDLTGLLPDRIFSDHGRGRHQLQHYDFSVQRLSVPARRPSLVDLPRYACTGHNSPLLSPMHSALDVLQEQQQRQQCEIRRLERSIDHLRHPW</sequence>
<evidence type="ECO:0000313" key="1">
    <source>
        <dbReference type="EMBL" id="KAF1926994.1"/>
    </source>
</evidence>
<organism evidence="1 2">
    <name type="scientific">Didymella exigua CBS 183.55</name>
    <dbReference type="NCBI Taxonomy" id="1150837"/>
    <lineage>
        <taxon>Eukaryota</taxon>
        <taxon>Fungi</taxon>
        <taxon>Dikarya</taxon>
        <taxon>Ascomycota</taxon>
        <taxon>Pezizomycotina</taxon>
        <taxon>Dothideomycetes</taxon>
        <taxon>Pleosporomycetidae</taxon>
        <taxon>Pleosporales</taxon>
        <taxon>Pleosporineae</taxon>
        <taxon>Didymellaceae</taxon>
        <taxon>Didymella</taxon>
    </lineage>
</organism>